<gene>
    <name evidence="2" type="ORF">VI08_20070</name>
</gene>
<accession>A0A0F3K1Q9</accession>
<evidence type="ECO:0000313" key="2">
    <source>
        <dbReference type="EMBL" id="KJV24942.1"/>
    </source>
</evidence>
<reference evidence="2 3" key="1">
    <citation type="submission" date="2015-03" db="EMBL/GenBank/DDBJ databases">
        <title>Draft genome sequence of Luteibacter yeojuensis strain SU11.</title>
        <authorList>
            <person name="Sulaiman J."/>
            <person name="Priya K."/>
            <person name="Chan K.-G."/>
        </authorList>
    </citation>
    <scope>NUCLEOTIDE SEQUENCE [LARGE SCALE GENOMIC DNA]</scope>
    <source>
        <strain evidence="2 3">SU11</strain>
    </source>
</reference>
<keyword evidence="3" id="KW-1185">Reference proteome</keyword>
<dbReference type="PATRIC" id="fig|345309.4.peg.4108"/>
<comment type="caution">
    <text evidence="2">The sequence shown here is derived from an EMBL/GenBank/DDBJ whole genome shotgun (WGS) entry which is preliminary data.</text>
</comment>
<dbReference type="Proteomes" id="UP000033651">
    <property type="component" value="Unassembled WGS sequence"/>
</dbReference>
<proteinExistence type="predicted"/>
<protein>
    <submittedName>
        <fullName evidence="2">Uncharacterized protein</fullName>
    </submittedName>
</protein>
<organism evidence="2 3">
    <name type="scientific">Luteibacter yeojuensis</name>
    <dbReference type="NCBI Taxonomy" id="345309"/>
    <lineage>
        <taxon>Bacteria</taxon>
        <taxon>Pseudomonadati</taxon>
        <taxon>Pseudomonadota</taxon>
        <taxon>Gammaproteobacteria</taxon>
        <taxon>Lysobacterales</taxon>
        <taxon>Rhodanobacteraceae</taxon>
        <taxon>Luteibacter</taxon>
    </lineage>
</organism>
<dbReference type="EMBL" id="JZRB01000085">
    <property type="protein sequence ID" value="KJV24942.1"/>
    <property type="molecule type" value="Genomic_DNA"/>
</dbReference>
<feature type="region of interest" description="Disordered" evidence="1">
    <location>
        <begin position="1"/>
        <end position="35"/>
    </location>
</feature>
<evidence type="ECO:0000313" key="3">
    <source>
        <dbReference type="Proteomes" id="UP000033651"/>
    </source>
</evidence>
<sequence>MRSGRERWLTSAADGTGGTASRDDKEEVLAGSNAHCSTPGTARLLGELLKMALKSPAPRRCHPTHSRRFTWFRHAMRTLRRANERMVKAPGHSPFGLLPMPCAAA</sequence>
<name>A0A0F3K1Q9_9GAMM</name>
<evidence type="ECO:0000256" key="1">
    <source>
        <dbReference type="SAM" id="MobiDB-lite"/>
    </source>
</evidence>
<dbReference type="AlphaFoldDB" id="A0A0F3K1Q9"/>